<proteinExistence type="predicted"/>
<evidence type="ECO:0000313" key="3">
    <source>
        <dbReference type="Proteomes" id="UP001283361"/>
    </source>
</evidence>
<feature type="compositionally biased region" description="Polar residues" evidence="1">
    <location>
        <begin position="71"/>
        <end position="81"/>
    </location>
</feature>
<feature type="region of interest" description="Disordered" evidence="1">
    <location>
        <begin position="68"/>
        <end position="103"/>
    </location>
</feature>
<organism evidence="2 3">
    <name type="scientific">Elysia crispata</name>
    <name type="common">lettuce slug</name>
    <dbReference type="NCBI Taxonomy" id="231223"/>
    <lineage>
        <taxon>Eukaryota</taxon>
        <taxon>Metazoa</taxon>
        <taxon>Spiralia</taxon>
        <taxon>Lophotrochozoa</taxon>
        <taxon>Mollusca</taxon>
        <taxon>Gastropoda</taxon>
        <taxon>Heterobranchia</taxon>
        <taxon>Euthyneura</taxon>
        <taxon>Panpulmonata</taxon>
        <taxon>Sacoglossa</taxon>
        <taxon>Placobranchoidea</taxon>
        <taxon>Plakobranchidae</taxon>
        <taxon>Elysia</taxon>
    </lineage>
</organism>
<name>A0AAE1CMT6_9GAST</name>
<feature type="region of interest" description="Disordered" evidence="1">
    <location>
        <begin position="1"/>
        <end position="20"/>
    </location>
</feature>
<evidence type="ECO:0000256" key="1">
    <source>
        <dbReference type="SAM" id="MobiDB-lite"/>
    </source>
</evidence>
<protein>
    <submittedName>
        <fullName evidence="2">Uncharacterized protein</fullName>
    </submittedName>
</protein>
<sequence>MRHHGQNSSGKTAFSDQSERDWTLKKTSPLVESLTEAGARKSLYTVPGYRVACLCNVTLHSLSLEREAEDVSTQRFSQGNRVSKYRRSSRSRHGATTVSSRAR</sequence>
<feature type="compositionally biased region" description="Polar residues" evidence="1">
    <location>
        <begin position="94"/>
        <end position="103"/>
    </location>
</feature>
<feature type="compositionally biased region" description="Basic residues" evidence="1">
    <location>
        <begin position="83"/>
        <end position="93"/>
    </location>
</feature>
<dbReference type="Proteomes" id="UP001283361">
    <property type="component" value="Unassembled WGS sequence"/>
</dbReference>
<feature type="compositionally biased region" description="Polar residues" evidence="1">
    <location>
        <begin position="1"/>
        <end position="16"/>
    </location>
</feature>
<gene>
    <name evidence="2" type="ORF">RRG08_020833</name>
</gene>
<dbReference type="AlphaFoldDB" id="A0AAE1CMT6"/>
<accession>A0AAE1CMT6</accession>
<evidence type="ECO:0000313" key="2">
    <source>
        <dbReference type="EMBL" id="KAK3714577.1"/>
    </source>
</evidence>
<dbReference type="EMBL" id="JAWDGP010007534">
    <property type="protein sequence ID" value="KAK3714577.1"/>
    <property type="molecule type" value="Genomic_DNA"/>
</dbReference>
<keyword evidence="3" id="KW-1185">Reference proteome</keyword>
<comment type="caution">
    <text evidence="2">The sequence shown here is derived from an EMBL/GenBank/DDBJ whole genome shotgun (WGS) entry which is preliminary data.</text>
</comment>
<reference evidence="2" key="1">
    <citation type="journal article" date="2023" name="G3 (Bethesda)">
        <title>A reference genome for the long-term kleptoplast-retaining sea slug Elysia crispata morphotype clarki.</title>
        <authorList>
            <person name="Eastman K.E."/>
            <person name="Pendleton A.L."/>
            <person name="Shaikh M.A."/>
            <person name="Suttiyut T."/>
            <person name="Ogas R."/>
            <person name="Tomko P."/>
            <person name="Gavelis G."/>
            <person name="Widhalm J.R."/>
            <person name="Wisecaver J.H."/>
        </authorList>
    </citation>
    <scope>NUCLEOTIDE SEQUENCE</scope>
    <source>
        <strain evidence="2">ECLA1</strain>
    </source>
</reference>